<feature type="compositionally biased region" description="Polar residues" evidence="8">
    <location>
        <begin position="434"/>
        <end position="445"/>
    </location>
</feature>
<dbReference type="PANTHER" id="PTHR24241:SF59">
    <property type="entry name" value="ADIPOKINETIC HORMONE RECEPTOR, ISOFORM C"/>
    <property type="match status" value="1"/>
</dbReference>
<dbReference type="GeneID" id="111248146"/>
<feature type="transmembrane region" description="Helical" evidence="9">
    <location>
        <begin position="254"/>
        <end position="275"/>
    </location>
</feature>
<feature type="transmembrane region" description="Helical" evidence="9">
    <location>
        <begin position="127"/>
        <end position="153"/>
    </location>
</feature>
<feature type="compositionally biased region" description="Basic residues" evidence="8">
    <location>
        <begin position="446"/>
        <end position="458"/>
    </location>
</feature>
<evidence type="ECO:0000256" key="2">
    <source>
        <dbReference type="ARBA" id="ARBA00010663"/>
    </source>
</evidence>
<keyword evidence="3" id="KW-1003">Cell membrane</keyword>
<reference evidence="11" key="1">
    <citation type="submission" date="2021-01" db="UniProtKB">
        <authorList>
            <consortium name="EnsemblMetazoa"/>
        </authorList>
    </citation>
    <scope>IDENTIFICATION</scope>
</reference>
<dbReference type="PROSITE" id="PS50262">
    <property type="entry name" value="G_PROTEIN_RECEP_F1_2"/>
    <property type="match status" value="1"/>
</dbReference>
<keyword evidence="6 9" id="KW-0472">Membrane</keyword>
<comment type="similarity">
    <text evidence="2">Belongs to the G-protein coupled receptor 1 family.</text>
</comment>
<dbReference type="InterPro" id="IPR000276">
    <property type="entry name" value="GPCR_Rhodpsn"/>
</dbReference>
<keyword evidence="7" id="KW-0675">Receptor</keyword>
<feature type="transmembrane region" description="Helical" evidence="9">
    <location>
        <begin position="386"/>
        <end position="408"/>
    </location>
</feature>
<evidence type="ECO:0000259" key="10">
    <source>
        <dbReference type="PROSITE" id="PS50262"/>
    </source>
</evidence>
<dbReference type="Gene3D" id="1.20.1070.10">
    <property type="entry name" value="Rhodopsin 7-helix transmembrane proteins"/>
    <property type="match status" value="1"/>
</dbReference>
<dbReference type="GO" id="GO:0004930">
    <property type="term" value="F:G protein-coupled receptor activity"/>
    <property type="evidence" value="ECO:0007669"/>
    <property type="project" value="InterPro"/>
</dbReference>
<keyword evidence="5 9" id="KW-1133">Transmembrane helix</keyword>
<sequence>MVQHILPFGDVTDRSITLPIRVTPNPRDAASFESINCDDALIQTTVPLCFSVINETSSARADGSGTAIDTVPLLGEPPQMTPSVLVRVAVLGAIGSISLIANVMALASIFRMRQRRISSHNSSLYTLLAHMAVADLLVTLFCIVAEACWTYTIEWMADVYTCKTLKYAQLFSLYLSTFILIVLALDQLLIVRYPLRKDTNIVTIRRAIISAWIVAALLSVPQLIIFRVEIGPFNVPFYQCVTHGFYTEPWQEQVYVTTSLLLMFVLPLATLVITYGTTFRTIANLPALHCGEFDSNLCRSGSQQRTSLSTAVAKLESIRPMRCGTTANSHPMEVTRRRLLARAKKKSLMITVVIVVAFIVCWTPYYAMMVIFIFNLDPGQKITGELQSAIFFFGSSTAMINPAIYGAFHLRRPRTTKLRNSTVVLSAAAFRKPSSNSPSVATTTLGRRRNQKKSHHTRVRHYLISKSPSNTLPVYASQQHEPGELPKMEVEVRLEAS</sequence>
<dbReference type="SUPFAM" id="SSF81321">
    <property type="entry name" value="Family A G protein-coupled receptor-like"/>
    <property type="match status" value="1"/>
</dbReference>
<keyword evidence="12" id="KW-1185">Reference proteome</keyword>
<dbReference type="PANTHER" id="PTHR24241">
    <property type="entry name" value="NEUROPEPTIDE RECEPTOR-RELATED G-PROTEIN COUPLED RECEPTOR"/>
    <property type="match status" value="1"/>
</dbReference>
<feature type="transmembrane region" description="Helical" evidence="9">
    <location>
        <begin position="207"/>
        <end position="228"/>
    </location>
</feature>
<dbReference type="InParanoid" id="A0A7M7JQM2"/>
<dbReference type="EnsemblMetazoa" id="XM_022799969">
    <property type="protein sequence ID" value="XP_022655704"/>
    <property type="gene ID" value="LOC111248146"/>
</dbReference>
<evidence type="ECO:0000256" key="3">
    <source>
        <dbReference type="ARBA" id="ARBA00022475"/>
    </source>
</evidence>
<dbReference type="GO" id="GO:0032870">
    <property type="term" value="P:cellular response to hormone stimulus"/>
    <property type="evidence" value="ECO:0007669"/>
    <property type="project" value="TreeGrafter"/>
</dbReference>
<dbReference type="PRINTS" id="PR00237">
    <property type="entry name" value="GPCRRHODOPSN"/>
</dbReference>
<evidence type="ECO:0000313" key="11">
    <source>
        <dbReference type="EnsemblMetazoa" id="XP_022655704"/>
    </source>
</evidence>
<feature type="transmembrane region" description="Helical" evidence="9">
    <location>
        <begin position="173"/>
        <end position="195"/>
    </location>
</feature>
<evidence type="ECO:0000313" key="12">
    <source>
        <dbReference type="Proteomes" id="UP000594260"/>
    </source>
</evidence>
<evidence type="ECO:0000256" key="8">
    <source>
        <dbReference type="SAM" id="MobiDB-lite"/>
    </source>
</evidence>
<evidence type="ECO:0000256" key="1">
    <source>
        <dbReference type="ARBA" id="ARBA00004651"/>
    </source>
</evidence>
<organism evidence="11 12">
    <name type="scientific">Varroa destructor</name>
    <name type="common">Honeybee mite</name>
    <dbReference type="NCBI Taxonomy" id="109461"/>
    <lineage>
        <taxon>Eukaryota</taxon>
        <taxon>Metazoa</taxon>
        <taxon>Ecdysozoa</taxon>
        <taxon>Arthropoda</taxon>
        <taxon>Chelicerata</taxon>
        <taxon>Arachnida</taxon>
        <taxon>Acari</taxon>
        <taxon>Parasitiformes</taxon>
        <taxon>Mesostigmata</taxon>
        <taxon>Gamasina</taxon>
        <taxon>Dermanyssoidea</taxon>
        <taxon>Varroidae</taxon>
        <taxon>Varroa</taxon>
    </lineage>
</organism>
<evidence type="ECO:0000256" key="6">
    <source>
        <dbReference type="ARBA" id="ARBA00023136"/>
    </source>
</evidence>
<dbReference type="OrthoDB" id="6504484at2759"/>
<feature type="region of interest" description="Disordered" evidence="8">
    <location>
        <begin position="434"/>
        <end position="458"/>
    </location>
</feature>
<comment type="subcellular location">
    <subcellularLocation>
        <location evidence="1">Cell membrane</location>
        <topology evidence="1">Multi-pass membrane protein</topology>
    </subcellularLocation>
</comment>
<feature type="domain" description="G-protein coupled receptors family 1 profile" evidence="10">
    <location>
        <begin position="101"/>
        <end position="405"/>
    </location>
</feature>
<dbReference type="KEGG" id="vde:111248146"/>
<name>A0A7M7JQM2_VARDE</name>
<evidence type="ECO:0000256" key="7">
    <source>
        <dbReference type="ARBA" id="ARBA00023170"/>
    </source>
</evidence>
<dbReference type="AlphaFoldDB" id="A0A7M7JQM2"/>
<feature type="transmembrane region" description="Helical" evidence="9">
    <location>
        <begin position="84"/>
        <end position="107"/>
    </location>
</feature>
<protein>
    <recommendedName>
        <fullName evidence="10">G-protein coupled receptors family 1 profile domain-containing protein</fullName>
    </recommendedName>
</protein>
<accession>A0A7M7JQM2</accession>
<evidence type="ECO:0000256" key="5">
    <source>
        <dbReference type="ARBA" id="ARBA00022989"/>
    </source>
</evidence>
<dbReference type="GO" id="GO:0042277">
    <property type="term" value="F:peptide binding"/>
    <property type="evidence" value="ECO:0007669"/>
    <property type="project" value="TreeGrafter"/>
</dbReference>
<evidence type="ECO:0000256" key="4">
    <source>
        <dbReference type="ARBA" id="ARBA00022692"/>
    </source>
</evidence>
<dbReference type="FunCoup" id="A0A7M7JQM2">
    <property type="interactions" value="39"/>
</dbReference>
<dbReference type="Proteomes" id="UP000594260">
    <property type="component" value="Unplaced"/>
</dbReference>
<proteinExistence type="inferred from homology"/>
<feature type="transmembrane region" description="Helical" evidence="9">
    <location>
        <begin position="347"/>
        <end position="374"/>
    </location>
</feature>
<dbReference type="GO" id="GO:0005886">
    <property type="term" value="C:plasma membrane"/>
    <property type="evidence" value="ECO:0007669"/>
    <property type="project" value="UniProtKB-SubCell"/>
</dbReference>
<keyword evidence="4 9" id="KW-0812">Transmembrane</keyword>
<evidence type="ECO:0000256" key="9">
    <source>
        <dbReference type="SAM" id="Phobius"/>
    </source>
</evidence>
<dbReference type="Pfam" id="PF00001">
    <property type="entry name" value="7tm_1"/>
    <property type="match status" value="1"/>
</dbReference>
<dbReference type="OMA" id="YTIEWMA"/>
<dbReference type="InterPro" id="IPR017452">
    <property type="entry name" value="GPCR_Rhodpsn_7TM"/>
</dbReference>
<dbReference type="RefSeq" id="XP_022655704.1">
    <property type="nucleotide sequence ID" value="XM_022799969.1"/>
</dbReference>